<dbReference type="EMBL" id="OU963866">
    <property type="protein sequence ID" value="CAH0390649.1"/>
    <property type="molecule type" value="Genomic_DNA"/>
</dbReference>
<evidence type="ECO:0000256" key="1">
    <source>
        <dbReference type="ARBA" id="ARBA00004414"/>
    </source>
</evidence>
<accession>A0A9P0ADV8</accession>
<evidence type="ECO:0000256" key="8">
    <source>
        <dbReference type="SAM" id="MobiDB-lite"/>
    </source>
</evidence>
<evidence type="ECO:0000256" key="6">
    <source>
        <dbReference type="ARBA" id="ARBA00022833"/>
    </source>
</evidence>
<dbReference type="PANTHER" id="PTHR23292">
    <property type="entry name" value="LIPOPOLYSACCHARIDE-INDUCED TUMOR NECROSIS FACTOR-ALPHA FACTOR"/>
    <property type="match status" value="1"/>
</dbReference>
<dbReference type="InterPro" id="IPR006629">
    <property type="entry name" value="LITAF"/>
</dbReference>
<organism evidence="10 11">
    <name type="scientific">Bemisia tabaci</name>
    <name type="common">Sweetpotato whitefly</name>
    <name type="synonym">Aleurodes tabaci</name>
    <dbReference type="NCBI Taxonomy" id="7038"/>
    <lineage>
        <taxon>Eukaryota</taxon>
        <taxon>Metazoa</taxon>
        <taxon>Ecdysozoa</taxon>
        <taxon>Arthropoda</taxon>
        <taxon>Hexapoda</taxon>
        <taxon>Insecta</taxon>
        <taxon>Pterygota</taxon>
        <taxon>Neoptera</taxon>
        <taxon>Paraneoptera</taxon>
        <taxon>Hemiptera</taxon>
        <taxon>Sternorrhyncha</taxon>
        <taxon>Aleyrodoidea</taxon>
        <taxon>Aleyrodidae</taxon>
        <taxon>Aleyrodinae</taxon>
        <taxon>Bemisia</taxon>
    </lineage>
</organism>
<dbReference type="KEGG" id="btab:109040776"/>
<evidence type="ECO:0000259" key="9">
    <source>
        <dbReference type="PROSITE" id="PS51837"/>
    </source>
</evidence>
<keyword evidence="11" id="KW-1185">Reference proteome</keyword>
<dbReference type="OrthoDB" id="8194020at2759"/>
<feature type="region of interest" description="Disordered" evidence="8">
    <location>
        <begin position="1"/>
        <end position="59"/>
    </location>
</feature>
<evidence type="ECO:0000256" key="3">
    <source>
        <dbReference type="ARBA" id="ARBA00004630"/>
    </source>
</evidence>
<keyword evidence="6" id="KW-0862">Zinc</keyword>
<evidence type="ECO:0000256" key="4">
    <source>
        <dbReference type="ARBA" id="ARBA00005975"/>
    </source>
</evidence>
<sequence length="182" mass="18880">MKGQGEPSDSNTGPAAAHVTAMPSAPPPYSEVVGHAEVQGNAPPPGFSVNPPPYSNQPQAGYPGYPAYPQSAQPFPGQPGFGNPNPTFISVVQHPSGASRTEVIITSLGAGPARIKCPRCSADVITSTTTGPSWLAHLCCLAMFVTGFWLCSCLPYCISSFDSTVHQCPNCKAVVGSFREGC</sequence>
<dbReference type="PANTHER" id="PTHR23292:SF14">
    <property type="entry name" value="FI16615P1-RELATED"/>
    <property type="match status" value="1"/>
</dbReference>
<comment type="similarity">
    <text evidence="4">Belongs to the CDIP1/LITAF family.</text>
</comment>
<feature type="domain" description="LITAF" evidence="9">
    <location>
        <begin position="95"/>
        <end position="180"/>
    </location>
</feature>
<evidence type="ECO:0000313" key="10">
    <source>
        <dbReference type="EMBL" id="CAH0390649.1"/>
    </source>
</evidence>
<name>A0A9P0ADV8_BEMTA</name>
<dbReference type="GO" id="GO:0008270">
    <property type="term" value="F:zinc ion binding"/>
    <property type="evidence" value="ECO:0007669"/>
    <property type="project" value="TreeGrafter"/>
</dbReference>
<evidence type="ECO:0000256" key="2">
    <source>
        <dbReference type="ARBA" id="ARBA00004481"/>
    </source>
</evidence>
<evidence type="ECO:0000256" key="7">
    <source>
        <dbReference type="ARBA" id="ARBA00023136"/>
    </source>
</evidence>
<protein>
    <recommendedName>
        <fullName evidence="9">LITAF domain-containing protein</fullName>
    </recommendedName>
</protein>
<dbReference type="Proteomes" id="UP001152759">
    <property type="component" value="Chromosome 5"/>
</dbReference>
<dbReference type="GO" id="GO:0005765">
    <property type="term" value="C:lysosomal membrane"/>
    <property type="evidence" value="ECO:0007669"/>
    <property type="project" value="UniProtKB-SubCell"/>
</dbReference>
<dbReference type="PROSITE" id="PS51837">
    <property type="entry name" value="LITAF"/>
    <property type="match status" value="1"/>
</dbReference>
<keyword evidence="7" id="KW-0472">Membrane</keyword>
<dbReference type="InterPro" id="IPR037519">
    <property type="entry name" value="LITAF_fam"/>
</dbReference>
<dbReference type="SMART" id="SM00714">
    <property type="entry name" value="LITAF"/>
    <property type="match status" value="1"/>
</dbReference>
<keyword evidence="5" id="KW-0479">Metal-binding</keyword>
<proteinExistence type="inferred from homology"/>
<feature type="compositionally biased region" description="Pro residues" evidence="8">
    <location>
        <begin position="42"/>
        <end position="55"/>
    </location>
</feature>
<dbReference type="AlphaFoldDB" id="A0A9P0ADV8"/>
<dbReference type="GO" id="GO:0031902">
    <property type="term" value="C:late endosome membrane"/>
    <property type="evidence" value="ECO:0007669"/>
    <property type="project" value="UniProtKB-SubCell"/>
</dbReference>
<gene>
    <name evidence="10" type="ORF">BEMITA_LOCUS9352</name>
</gene>
<reference evidence="10" key="1">
    <citation type="submission" date="2021-12" db="EMBL/GenBank/DDBJ databases">
        <authorList>
            <person name="King R."/>
        </authorList>
    </citation>
    <scope>NUCLEOTIDE SEQUENCE</scope>
</reference>
<comment type="subcellular location">
    <subcellularLocation>
        <location evidence="2">Endosome membrane</location>
        <topology evidence="2">Peripheral membrane protein</topology>
    </subcellularLocation>
    <subcellularLocation>
        <location evidence="1">Late endosome membrane</location>
    </subcellularLocation>
    <subcellularLocation>
        <location evidence="3">Lysosome membrane</location>
        <topology evidence="3">Peripheral membrane protein</topology>
        <orientation evidence="3">Cytoplasmic side</orientation>
    </subcellularLocation>
</comment>
<dbReference type="Pfam" id="PF10601">
    <property type="entry name" value="zf-LITAF-like"/>
    <property type="match status" value="1"/>
</dbReference>
<evidence type="ECO:0000256" key="5">
    <source>
        <dbReference type="ARBA" id="ARBA00022723"/>
    </source>
</evidence>
<evidence type="ECO:0000313" key="11">
    <source>
        <dbReference type="Proteomes" id="UP001152759"/>
    </source>
</evidence>